<gene>
    <name evidence="2" type="ORF">Ctob_008102</name>
</gene>
<proteinExistence type="predicted"/>
<accession>A0A0M0K2N3</accession>
<evidence type="ECO:0000313" key="3">
    <source>
        <dbReference type="Proteomes" id="UP000037460"/>
    </source>
</evidence>
<evidence type="ECO:0000256" key="1">
    <source>
        <dbReference type="SAM" id="MobiDB-lite"/>
    </source>
</evidence>
<evidence type="ECO:0000313" key="2">
    <source>
        <dbReference type="EMBL" id="KOO33064.1"/>
    </source>
</evidence>
<dbReference type="Proteomes" id="UP000037460">
    <property type="component" value="Unassembled WGS sequence"/>
</dbReference>
<sequence>MWAARHLGAEVSSGGDSPLAAINLWAWGALARIDADERDAEVAAVATASASGADSNTTVQQDGANSNTTILQQDVDHVNEQHSAHMTAH</sequence>
<organism evidence="2 3">
    <name type="scientific">Chrysochromulina tobinii</name>
    <dbReference type="NCBI Taxonomy" id="1460289"/>
    <lineage>
        <taxon>Eukaryota</taxon>
        <taxon>Haptista</taxon>
        <taxon>Haptophyta</taxon>
        <taxon>Prymnesiophyceae</taxon>
        <taxon>Prymnesiales</taxon>
        <taxon>Chrysochromulinaceae</taxon>
        <taxon>Chrysochromulina</taxon>
    </lineage>
</organism>
<dbReference type="EMBL" id="JWZX01001609">
    <property type="protein sequence ID" value="KOO33064.1"/>
    <property type="molecule type" value="Genomic_DNA"/>
</dbReference>
<dbReference type="AlphaFoldDB" id="A0A0M0K2N3"/>
<protein>
    <submittedName>
        <fullName evidence="2">Uncharacterized protein</fullName>
    </submittedName>
</protein>
<feature type="region of interest" description="Disordered" evidence="1">
    <location>
        <begin position="48"/>
        <end position="67"/>
    </location>
</feature>
<name>A0A0M0K2N3_9EUKA</name>
<feature type="compositionally biased region" description="Polar residues" evidence="1">
    <location>
        <begin position="55"/>
        <end position="67"/>
    </location>
</feature>
<reference evidence="3" key="1">
    <citation type="journal article" date="2015" name="PLoS Genet.">
        <title>Genome Sequence and Transcriptome Analyses of Chrysochromulina tobin: Metabolic Tools for Enhanced Algal Fitness in the Prominent Order Prymnesiales (Haptophyceae).</title>
        <authorList>
            <person name="Hovde B.T."/>
            <person name="Deodato C.R."/>
            <person name="Hunsperger H.M."/>
            <person name="Ryken S.A."/>
            <person name="Yost W."/>
            <person name="Jha R.K."/>
            <person name="Patterson J."/>
            <person name="Monnat R.J. Jr."/>
            <person name="Barlow S.B."/>
            <person name="Starkenburg S.R."/>
            <person name="Cattolico R.A."/>
        </authorList>
    </citation>
    <scope>NUCLEOTIDE SEQUENCE</scope>
    <source>
        <strain evidence="3">CCMP291</strain>
    </source>
</reference>
<comment type="caution">
    <text evidence="2">The sequence shown here is derived from an EMBL/GenBank/DDBJ whole genome shotgun (WGS) entry which is preliminary data.</text>
</comment>
<keyword evidence="3" id="KW-1185">Reference proteome</keyword>